<feature type="signal peptide" evidence="1">
    <location>
        <begin position="1"/>
        <end position="29"/>
    </location>
</feature>
<dbReference type="InterPro" id="IPR050767">
    <property type="entry name" value="Sel1_AlgK"/>
</dbReference>
<dbReference type="InterPro" id="IPR011990">
    <property type="entry name" value="TPR-like_helical_dom_sf"/>
</dbReference>
<dbReference type="Proteomes" id="UP000091979">
    <property type="component" value="Unassembled WGS sequence"/>
</dbReference>
<gene>
    <name evidence="2" type="ORF">SP90_00845</name>
</gene>
<dbReference type="STRING" id="1560234.SP90_00845"/>
<dbReference type="PANTHER" id="PTHR11102:SF160">
    <property type="entry name" value="ERAD-ASSOCIATED E3 UBIQUITIN-PROTEIN LIGASE COMPONENT HRD3"/>
    <property type="match status" value="1"/>
</dbReference>
<keyword evidence="1" id="KW-0732">Signal</keyword>
<keyword evidence="3" id="KW-1185">Reference proteome</keyword>
<dbReference type="Gene3D" id="1.25.40.10">
    <property type="entry name" value="Tetratricopeptide repeat domain"/>
    <property type="match status" value="1"/>
</dbReference>
<dbReference type="OrthoDB" id="5372609at2"/>
<dbReference type="SUPFAM" id="SSF81901">
    <property type="entry name" value="HCP-like"/>
    <property type="match status" value="2"/>
</dbReference>
<feature type="chain" id="PRO_5008600948" description="Beta-lactamase" evidence="1">
    <location>
        <begin position="30"/>
        <end position="460"/>
    </location>
</feature>
<comment type="caution">
    <text evidence="2">The sequence shown here is derived from an EMBL/GenBank/DDBJ whole genome shotgun (WGS) entry which is preliminary data.</text>
</comment>
<sequence length="460" mass="51174">MTASLLFRNCVIGCCVLAGVLCLAHVAMGNDEVVLTQSQDQQLDSALEALKSFECATAAKILQDITEMTPKAEYAFGWCYSVSGCLEQNPQKAFRYFMQSAQHGYAPAQQAVGSCYKKGFGVAINLEKAVNWYTKAAKKGLDEAQYLLAERYCSGNGVKQNYGFCRDWLKKAAEQGYVKAMRVLGQLYEKNPAKWKDTGSLARHWYKQAAEQGDASAAYTLSQLVAREEKYQEVRHWIRVAAENGHALAQWNMAGFAKEPEEVLLWADRAARNGYLEACTTLADYYMKFSPSQAAEYLRIAADRGDVASKVRLARLANADKKSELLGMELKGATQAKVEGHLKKFGIKSEGAAFDGAMRYSASALQLADSRLVWMAYKERNGVNILSGVTYELPRILATKEDIAAYIEKMSTRFGTPYGVMPERIDPEKEWKVLWALPDSDVTLEYTPEKGMQLVMVPVS</sequence>
<protein>
    <recommendedName>
        <fullName evidence="4">Beta-lactamase</fullName>
    </recommendedName>
</protein>
<evidence type="ECO:0000313" key="3">
    <source>
        <dbReference type="Proteomes" id="UP000091979"/>
    </source>
</evidence>
<proteinExistence type="predicted"/>
<dbReference type="InterPro" id="IPR006597">
    <property type="entry name" value="Sel1-like"/>
</dbReference>
<organism evidence="2 3">
    <name type="scientific">Halodesulfovibrio spirochaetisodalis</name>
    <dbReference type="NCBI Taxonomy" id="1560234"/>
    <lineage>
        <taxon>Bacteria</taxon>
        <taxon>Pseudomonadati</taxon>
        <taxon>Thermodesulfobacteriota</taxon>
        <taxon>Desulfovibrionia</taxon>
        <taxon>Desulfovibrionales</taxon>
        <taxon>Desulfovibrionaceae</taxon>
        <taxon>Halodesulfovibrio</taxon>
    </lineage>
</organism>
<dbReference type="SMART" id="SM00671">
    <property type="entry name" value="SEL1"/>
    <property type="match status" value="7"/>
</dbReference>
<dbReference type="RefSeq" id="WP_066851596.1">
    <property type="nucleotide sequence ID" value="NZ_JXMS01000001.1"/>
</dbReference>
<dbReference type="PATRIC" id="fig|1560234.3.peg.180"/>
<accession>A0A1B7XQ24</accession>
<name>A0A1B7XQ24_9BACT</name>
<dbReference type="Pfam" id="PF08238">
    <property type="entry name" value="Sel1"/>
    <property type="match status" value="5"/>
</dbReference>
<dbReference type="AlphaFoldDB" id="A0A1B7XQ24"/>
<reference evidence="2 3" key="1">
    <citation type="submission" date="2015-01" db="EMBL/GenBank/DDBJ databases">
        <title>Desulfovibrio sp. JC271 draft genome sequence.</title>
        <authorList>
            <person name="Shivani Y."/>
            <person name="Subhash Y."/>
            <person name="Sasikala C."/>
            <person name="Ramana C.V."/>
        </authorList>
    </citation>
    <scope>NUCLEOTIDE SEQUENCE [LARGE SCALE GENOMIC DNA]</scope>
    <source>
        <strain evidence="2 3">JC271</strain>
    </source>
</reference>
<dbReference type="EMBL" id="JXMS01000001">
    <property type="protein sequence ID" value="OBQ57620.1"/>
    <property type="molecule type" value="Genomic_DNA"/>
</dbReference>
<evidence type="ECO:0008006" key="4">
    <source>
        <dbReference type="Google" id="ProtNLM"/>
    </source>
</evidence>
<evidence type="ECO:0000313" key="2">
    <source>
        <dbReference type="EMBL" id="OBQ57620.1"/>
    </source>
</evidence>
<dbReference type="PANTHER" id="PTHR11102">
    <property type="entry name" value="SEL-1-LIKE PROTEIN"/>
    <property type="match status" value="1"/>
</dbReference>
<evidence type="ECO:0000256" key="1">
    <source>
        <dbReference type="SAM" id="SignalP"/>
    </source>
</evidence>